<evidence type="ECO:0000313" key="2">
    <source>
        <dbReference type="EMBL" id="OCL15142.1"/>
    </source>
</evidence>
<dbReference type="Pfam" id="PF24864">
    <property type="entry name" value="DUF7730"/>
    <property type="match status" value="1"/>
</dbReference>
<organism evidence="2 3">
    <name type="scientific">Glonium stellatum</name>
    <dbReference type="NCBI Taxonomy" id="574774"/>
    <lineage>
        <taxon>Eukaryota</taxon>
        <taxon>Fungi</taxon>
        <taxon>Dikarya</taxon>
        <taxon>Ascomycota</taxon>
        <taxon>Pezizomycotina</taxon>
        <taxon>Dothideomycetes</taxon>
        <taxon>Pleosporomycetidae</taxon>
        <taxon>Gloniales</taxon>
        <taxon>Gloniaceae</taxon>
        <taxon>Glonium</taxon>
    </lineage>
</organism>
<evidence type="ECO:0000259" key="1">
    <source>
        <dbReference type="Pfam" id="PF24864"/>
    </source>
</evidence>
<gene>
    <name evidence="2" type="ORF">AOQ84DRAFT_358288</name>
</gene>
<sequence>MEHKGQRNAETPPEKHRLIKLHRNRLLNLSTDPTDSRMIIATSNSLNSPLLRLPAELRNQIFVYAIGGQRILISIVGNPYSETVLHTYKHPDVRPLAGARPYTSSGEIFVPISRTSRQIYNETALLPYKLNEFEFSSSRVMQRWMEERLPVQKRSISCIYIDLDHQDISRIPRSTWKNLDSLRMLCLSKRGNPAYYQLMRFNHSSRAEAGVYPELRKIKSHLAPLLNSQVRYEVVE</sequence>
<dbReference type="PANTHER" id="PTHR38790">
    <property type="entry name" value="2EXR DOMAIN-CONTAINING PROTEIN-RELATED"/>
    <property type="match status" value="1"/>
</dbReference>
<evidence type="ECO:0000313" key="3">
    <source>
        <dbReference type="Proteomes" id="UP000250140"/>
    </source>
</evidence>
<protein>
    <recommendedName>
        <fullName evidence="1">DUF7730 domain-containing protein</fullName>
    </recommendedName>
</protein>
<keyword evidence="3" id="KW-1185">Reference proteome</keyword>
<name>A0A8E2FDE8_9PEZI</name>
<dbReference type="OrthoDB" id="5413827at2759"/>
<dbReference type="AlphaFoldDB" id="A0A8E2FDE8"/>
<reference evidence="2 3" key="1">
    <citation type="journal article" date="2016" name="Nat. Commun.">
        <title>Ectomycorrhizal ecology is imprinted in the genome of the dominant symbiotic fungus Cenococcum geophilum.</title>
        <authorList>
            <consortium name="DOE Joint Genome Institute"/>
            <person name="Peter M."/>
            <person name="Kohler A."/>
            <person name="Ohm R.A."/>
            <person name="Kuo A."/>
            <person name="Krutzmann J."/>
            <person name="Morin E."/>
            <person name="Arend M."/>
            <person name="Barry K.W."/>
            <person name="Binder M."/>
            <person name="Choi C."/>
            <person name="Clum A."/>
            <person name="Copeland A."/>
            <person name="Grisel N."/>
            <person name="Haridas S."/>
            <person name="Kipfer T."/>
            <person name="LaButti K."/>
            <person name="Lindquist E."/>
            <person name="Lipzen A."/>
            <person name="Maire R."/>
            <person name="Meier B."/>
            <person name="Mihaltcheva S."/>
            <person name="Molinier V."/>
            <person name="Murat C."/>
            <person name="Poggeler S."/>
            <person name="Quandt C.A."/>
            <person name="Sperisen C."/>
            <person name="Tritt A."/>
            <person name="Tisserant E."/>
            <person name="Crous P.W."/>
            <person name="Henrissat B."/>
            <person name="Nehls U."/>
            <person name="Egli S."/>
            <person name="Spatafora J.W."/>
            <person name="Grigoriev I.V."/>
            <person name="Martin F.M."/>
        </authorList>
    </citation>
    <scope>NUCLEOTIDE SEQUENCE [LARGE SCALE GENOMIC DNA]</scope>
    <source>
        <strain evidence="2 3">CBS 207.34</strain>
    </source>
</reference>
<dbReference type="InterPro" id="IPR056632">
    <property type="entry name" value="DUF7730"/>
</dbReference>
<feature type="domain" description="DUF7730" evidence="1">
    <location>
        <begin position="47"/>
        <end position="166"/>
    </location>
</feature>
<dbReference type="PANTHER" id="PTHR38790:SF4">
    <property type="entry name" value="2EXR DOMAIN-CONTAINING PROTEIN"/>
    <property type="match status" value="1"/>
</dbReference>
<accession>A0A8E2FDE8</accession>
<dbReference type="EMBL" id="KV748482">
    <property type="protein sequence ID" value="OCL15142.1"/>
    <property type="molecule type" value="Genomic_DNA"/>
</dbReference>
<proteinExistence type="predicted"/>
<dbReference type="Proteomes" id="UP000250140">
    <property type="component" value="Unassembled WGS sequence"/>
</dbReference>